<dbReference type="PROSITE" id="PS00622">
    <property type="entry name" value="HTH_LUXR_1"/>
    <property type="match status" value="1"/>
</dbReference>
<evidence type="ECO:0000256" key="1">
    <source>
        <dbReference type="ARBA" id="ARBA00023015"/>
    </source>
</evidence>
<dbReference type="SMART" id="SM00421">
    <property type="entry name" value="HTH_LUXR"/>
    <property type="match status" value="1"/>
</dbReference>
<reference evidence="5 6" key="1">
    <citation type="submission" date="2016-10" db="EMBL/GenBank/DDBJ databases">
        <authorList>
            <person name="de Groot N.N."/>
        </authorList>
    </citation>
    <scope>NUCLEOTIDE SEQUENCE [LARGE SCALE GENOMIC DNA]</scope>
    <source>
        <strain evidence="5 6">CGMCC 4.7037</strain>
    </source>
</reference>
<sequence length="79" mass="8244">MAVVIEPTAPADLAVIAAQAYGLTPRELDVARLIAQGLPTAEIATELVISPHTVRGYLKAVFGKTGVSSRGELVARLFA</sequence>
<keyword evidence="3" id="KW-0804">Transcription</keyword>
<keyword evidence="6" id="KW-1185">Reference proteome</keyword>
<evidence type="ECO:0000259" key="4">
    <source>
        <dbReference type="PROSITE" id="PS50043"/>
    </source>
</evidence>
<evidence type="ECO:0000256" key="2">
    <source>
        <dbReference type="ARBA" id="ARBA00023125"/>
    </source>
</evidence>
<dbReference type="PANTHER" id="PTHR44688:SF16">
    <property type="entry name" value="DNA-BINDING TRANSCRIPTIONAL ACTIVATOR DEVR_DOSR"/>
    <property type="match status" value="1"/>
</dbReference>
<keyword evidence="2 5" id="KW-0238">DNA-binding</keyword>
<evidence type="ECO:0000256" key="3">
    <source>
        <dbReference type="ARBA" id="ARBA00023163"/>
    </source>
</evidence>
<dbReference type="Proteomes" id="UP000236732">
    <property type="component" value="Unassembled WGS sequence"/>
</dbReference>
<dbReference type="SUPFAM" id="SSF46894">
    <property type="entry name" value="C-terminal effector domain of the bipartite response regulators"/>
    <property type="match status" value="1"/>
</dbReference>
<dbReference type="PROSITE" id="PS50043">
    <property type="entry name" value="HTH_LUXR_2"/>
    <property type="match status" value="1"/>
</dbReference>
<organism evidence="5 6">
    <name type="scientific">Nonomuraea solani</name>
    <dbReference type="NCBI Taxonomy" id="1144553"/>
    <lineage>
        <taxon>Bacteria</taxon>
        <taxon>Bacillati</taxon>
        <taxon>Actinomycetota</taxon>
        <taxon>Actinomycetes</taxon>
        <taxon>Streptosporangiales</taxon>
        <taxon>Streptosporangiaceae</taxon>
        <taxon>Nonomuraea</taxon>
    </lineage>
</organism>
<proteinExistence type="predicted"/>
<dbReference type="InterPro" id="IPR016032">
    <property type="entry name" value="Sig_transdc_resp-reg_C-effctor"/>
</dbReference>
<name>A0A1H6EYI8_9ACTN</name>
<dbReference type="InterPro" id="IPR000792">
    <property type="entry name" value="Tscrpt_reg_LuxR_C"/>
</dbReference>
<dbReference type="GO" id="GO:0003677">
    <property type="term" value="F:DNA binding"/>
    <property type="evidence" value="ECO:0007669"/>
    <property type="project" value="UniProtKB-KW"/>
</dbReference>
<dbReference type="Pfam" id="PF00196">
    <property type="entry name" value="GerE"/>
    <property type="match status" value="1"/>
</dbReference>
<protein>
    <submittedName>
        <fullName evidence="5">DNA-binding transcriptional regulator, CsgD family</fullName>
    </submittedName>
</protein>
<dbReference type="InterPro" id="IPR036388">
    <property type="entry name" value="WH-like_DNA-bd_sf"/>
</dbReference>
<keyword evidence="1" id="KW-0805">Transcription regulation</keyword>
<evidence type="ECO:0000313" key="5">
    <source>
        <dbReference type="EMBL" id="SEH02151.1"/>
    </source>
</evidence>
<dbReference type="PRINTS" id="PR00038">
    <property type="entry name" value="HTHLUXR"/>
</dbReference>
<dbReference type="Gene3D" id="1.10.10.10">
    <property type="entry name" value="Winged helix-like DNA-binding domain superfamily/Winged helix DNA-binding domain"/>
    <property type="match status" value="1"/>
</dbReference>
<dbReference type="GO" id="GO:0006355">
    <property type="term" value="P:regulation of DNA-templated transcription"/>
    <property type="evidence" value="ECO:0007669"/>
    <property type="project" value="InterPro"/>
</dbReference>
<evidence type="ECO:0000313" key="6">
    <source>
        <dbReference type="Proteomes" id="UP000236732"/>
    </source>
</evidence>
<dbReference type="PANTHER" id="PTHR44688">
    <property type="entry name" value="DNA-BINDING TRANSCRIPTIONAL ACTIVATOR DEVR_DOSR"/>
    <property type="match status" value="1"/>
</dbReference>
<dbReference type="EMBL" id="FNVT01000024">
    <property type="protein sequence ID" value="SEH02151.1"/>
    <property type="molecule type" value="Genomic_DNA"/>
</dbReference>
<dbReference type="AlphaFoldDB" id="A0A1H6EYI8"/>
<feature type="domain" description="HTH luxR-type" evidence="4">
    <location>
        <begin position="16"/>
        <end position="79"/>
    </location>
</feature>
<dbReference type="CDD" id="cd06170">
    <property type="entry name" value="LuxR_C_like"/>
    <property type="match status" value="1"/>
</dbReference>
<accession>A0A1H6EYI8</accession>
<gene>
    <name evidence="5" type="ORF">SAMN05444920_12486</name>
</gene>